<evidence type="ECO:0000313" key="2">
    <source>
        <dbReference type="Proteomes" id="UP000238274"/>
    </source>
</evidence>
<name>A0A2S4WD52_9BASI</name>
<comment type="caution">
    <text evidence="1">The sequence shown here is derived from an EMBL/GenBank/DDBJ whole genome shotgun (WGS) entry which is preliminary data.</text>
</comment>
<accession>A0A2S4WD52</accession>
<sequence>MVDVMTDVFNVDSGMVNILDLPNEALENIFQCLVSAKLACNLSATPTIRMTYSRSTAAKLRPVCRKWADWFLVNHLYDSLKFRGDTAHRKINFINHLTERSASLVRPNCRYLTILQLRSPPRLYELRRRKAPDERGERTNTPFEVLEALAHEFSHSILELDLHFIDFVSLPLRTIEAIGRIQNLRVLRLALDFKPGSTTPRCLIEDGLRATRPDSQCIRSLVLATRKLKRLDLMKLHPLVLSKTVGSNLRDHQMPTITQLDIDVSLECSLDGMVSLAIALKRSLRVLSIRGGVKEDGRRIMPIFIHLRETLEGLSITTETTLTRIFDLEFPKLRVFSIQLWGRCLSNLLSQSMFLHAPLEVIALSAGQADHQRRRPFNDDPFANIPTLKRLAFFDSARSYSPPQAYLAACKAHGVKWMSFGRSEEISDIMVSKD</sequence>
<protein>
    <recommendedName>
        <fullName evidence="3">F-box domain-containing protein</fullName>
    </recommendedName>
</protein>
<dbReference type="AlphaFoldDB" id="A0A2S4WD52"/>
<organism evidence="1 2">
    <name type="scientific">Puccinia striiformis</name>
    <dbReference type="NCBI Taxonomy" id="27350"/>
    <lineage>
        <taxon>Eukaryota</taxon>
        <taxon>Fungi</taxon>
        <taxon>Dikarya</taxon>
        <taxon>Basidiomycota</taxon>
        <taxon>Pucciniomycotina</taxon>
        <taxon>Pucciniomycetes</taxon>
        <taxon>Pucciniales</taxon>
        <taxon>Pucciniaceae</taxon>
        <taxon>Puccinia</taxon>
    </lineage>
</organism>
<dbReference type="Proteomes" id="UP000238274">
    <property type="component" value="Unassembled WGS sequence"/>
</dbReference>
<reference evidence="2" key="2">
    <citation type="journal article" date="2018" name="BMC Genomics">
        <title>Genomic insights into host adaptation between the wheat stripe rust pathogen (Puccinia striiformis f. sp. tritici) and the barley stripe rust pathogen (Puccinia striiformis f. sp. hordei).</title>
        <authorList>
            <person name="Xia C."/>
            <person name="Wang M."/>
            <person name="Yin C."/>
            <person name="Cornejo O.E."/>
            <person name="Hulbert S.H."/>
            <person name="Chen X."/>
        </authorList>
    </citation>
    <scope>NUCLEOTIDE SEQUENCE [LARGE SCALE GENOMIC DNA]</scope>
    <source>
        <strain evidence="2">93TX-2</strain>
    </source>
</reference>
<dbReference type="EMBL" id="PKSM01000045">
    <property type="protein sequence ID" value="POW19637.1"/>
    <property type="molecule type" value="Genomic_DNA"/>
</dbReference>
<dbReference type="VEuPathDB" id="FungiDB:PSTT_08975"/>
<reference evidence="1 2" key="1">
    <citation type="submission" date="2017-12" db="EMBL/GenBank/DDBJ databases">
        <title>Gene loss provides genomic basis for host adaptation in cereal stripe rust fungi.</title>
        <authorList>
            <person name="Xia C."/>
        </authorList>
    </citation>
    <scope>NUCLEOTIDE SEQUENCE [LARGE SCALE GENOMIC DNA]</scope>
    <source>
        <strain evidence="1 2">93TX-2</strain>
    </source>
</reference>
<dbReference type="OrthoDB" id="2500352at2759"/>
<reference evidence="2" key="3">
    <citation type="journal article" date="2018" name="Mol. Plant Microbe Interact.">
        <title>Genome sequence resources for the wheat stripe rust pathogen (Puccinia striiformis f. sp. tritici) and the barley stripe rust pathogen (Puccinia striiformis f. sp. hordei).</title>
        <authorList>
            <person name="Xia C."/>
            <person name="Wang M."/>
            <person name="Yin C."/>
            <person name="Cornejo O.E."/>
            <person name="Hulbert S.H."/>
            <person name="Chen X."/>
        </authorList>
    </citation>
    <scope>NUCLEOTIDE SEQUENCE [LARGE SCALE GENOMIC DNA]</scope>
    <source>
        <strain evidence="2">93TX-2</strain>
    </source>
</reference>
<dbReference type="VEuPathDB" id="FungiDB:PSHT_04421"/>
<gene>
    <name evidence="1" type="ORF">PSHT_04421</name>
</gene>
<proteinExistence type="predicted"/>
<keyword evidence="2" id="KW-1185">Reference proteome</keyword>
<evidence type="ECO:0008006" key="3">
    <source>
        <dbReference type="Google" id="ProtNLM"/>
    </source>
</evidence>
<evidence type="ECO:0000313" key="1">
    <source>
        <dbReference type="EMBL" id="POW19637.1"/>
    </source>
</evidence>